<sequence>MVLQIGLFLKYIGVFKKKNESKKKCKIKEFKKGLLETDVDYGSPADCCRWNRDIYYDQGVRKQNIAYEKQVNEAKEAKDKAYNSRKTSDINEAKKLIVKLHEKDKSSLNQSITQLLAYLTDIDKVSQLVAKEHQNITEDTIKEAEQALELLNASYEKTDKEKFAQQIAIDKQVLVERQKEAERIADEKNKLANQKLIALTFDDGPNPTTTPQLLKTLSAAKVPATFFALGKEAQQYPDIIKEESDLGNEVASHTWDHKDLVTLSPAQQKQEIESANQLINKITGKNVTLFRPPYGSYNNSVLCQTDLTAVNGSVDTNDWRYHTSAPVVQNVATYAHDGAIILMHDIHQWSVDAVPQIIQNLKAQGYTFVTVSTLLDIRNGGAKAQQVYFGR</sequence>
<dbReference type="GO" id="GO:0005975">
    <property type="term" value="P:carbohydrate metabolic process"/>
    <property type="evidence" value="ECO:0007669"/>
    <property type="project" value="InterPro"/>
</dbReference>
<dbReference type="PROSITE" id="PS51677">
    <property type="entry name" value="NODB"/>
    <property type="match status" value="1"/>
</dbReference>
<dbReference type="AlphaFoldDB" id="A0A896T7E0"/>
<keyword evidence="3" id="KW-0175">Coiled coil</keyword>
<evidence type="ECO:0000256" key="1">
    <source>
        <dbReference type="ARBA" id="ARBA00022723"/>
    </source>
</evidence>
<keyword evidence="2" id="KW-0378">Hydrolase</keyword>
<proteinExistence type="predicted"/>
<dbReference type="InterPro" id="IPR050248">
    <property type="entry name" value="Polysacc_deacetylase_ArnD"/>
</dbReference>
<dbReference type="PANTHER" id="PTHR10587:SF133">
    <property type="entry name" value="CHITIN DEACETYLASE 1-RELATED"/>
    <property type="match status" value="1"/>
</dbReference>
<organism evidence="5 6">
    <name type="scientific">Lactococcus lactis subsp. cremoris</name>
    <name type="common">Streptococcus cremoris</name>
    <dbReference type="NCBI Taxonomy" id="1359"/>
    <lineage>
        <taxon>Bacteria</taxon>
        <taxon>Bacillati</taxon>
        <taxon>Bacillota</taxon>
        <taxon>Bacilli</taxon>
        <taxon>Lactobacillales</taxon>
        <taxon>Streptococcaceae</taxon>
        <taxon>Lactococcus</taxon>
    </lineage>
</organism>
<dbReference type="GO" id="GO:0016810">
    <property type="term" value="F:hydrolase activity, acting on carbon-nitrogen (but not peptide) bonds"/>
    <property type="evidence" value="ECO:0007669"/>
    <property type="project" value="InterPro"/>
</dbReference>
<evidence type="ECO:0000313" key="6">
    <source>
        <dbReference type="Proteomes" id="UP000663552"/>
    </source>
</evidence>
<feature type="coiled-coil region" evidence="3">
    <location>
        <begin position="134"/>
        <end position="194"/>
    </location>
</feature>
<dbReference type="Pfam" id="PF01522">
    <property type="entry name" value="Polysacc_deac_1"/>
    <property type="match status" value="1"/>
</dbReference>
<dbReference type="PANTHER" id="PTHR10587">
    <property type="entry name" value="GLYCOSYL TRANSFERASE-RELATED"/>
    <property type="match status" value="1"/>
</dbReference>
<dbReference type="InterPro" id="IPR011330">
    <property type="entry name" value="Glyco_hydro/deAcase_b/a-brl"/>
</dbReference>
<name>A0A896T7E0_LACLC</name>
<keyword evidence="1" id="KW-0479">Metal-binding</keyword>
<dbReference type="GO" id="GO:0046872">
    <property type="term" value="F:metal ion binding"/>
    <property type="evidence" value="ECO:0007669"/>
    <property type="project" value="UniProtKB-KW"/>
</dbReference>
<feature type="domain" description="NodB homology" evidence="4">
    <location>
        <begin position="195"/>
        <end position="369"/>
    </location>
</feature>
<dbReference type="GO" id="GO:0016020">
    <property type="term" value="C:membrane"/>
    <property type="evidence" value="ECO:0007669"/>
    <property type="project" value="TreeGrafter"/>
</dbReference>
<protein>
    <submittedName>
        <fullName evidence="5">Peptidoglycan N-acetylglucosamine deacetylase</fullName>
    </submittedName>
</protein>
<gene>
    <name evidence="5" type="ORF">LL1196_0283</name>
</gene>
<evidence type="ECO:0000256" key="3">
    <source>
        <dbReference type="SAM" id="Coils"/>
    </source>
</evidence>
<reference evidence="5" key="1">
    <citation type="journal article" date="2020" name="Mol. Microbiol.">
        <title>The CWPS Rubik's cube: Linking diversity of cell wall polysaccharide structures with the encoded biosynthetic machinery of selected Lactococcus lactis strains.</title>
        <authorList>
            <person name="Mahony J."/>
            <person name="Frantzen C."/>
            <person name="Vinogradov E."/>
            <person name="Sadovskaya I."/>
            <person name="Theodorou I."/>
            <person name="Kelleher P."/>
            <person name="Chapot-Chartier M.P."/>
            <person name="Cambillau C."/>
            <person name="Holo H."/>
            <person name="van Sinderen D."/>
        </authorList>
    </citation>
    <scope>NUCLEOTIDE SEQUENCE</scope>
    <source>
        <strain evidence="5">1196</strain>
    </source>
</reference>
<evidence type="ECO:0000313" key="5">
    <source>
        <dbReference type="EMBL" id="QSD61947.1"/>
    </source>
</evidence>
<evidence type="ECO:0000259" key="4">
    <source>
        <dbReference type="PROSITE" id="PS51677"/>
    </source>
</evidence>
<evidence type="ECO:0000256" key="2">
    <source>
        <dbReference type="ARBA" id="ARBA00022801"/>
    </source>
</evidence>
<dbReference type="InterPro" id="IPR002509">
    <property type="entry name" value="NODB_dom"/>
</dbReference>
<accession>A0A896T7E0</accession>
<dbReference type="SUPFAM" id="SSF88713">
    <property type="entry name" value="Glycoside hydrolase/deacetylase"/>
    <property type="match status" value="1"/>
</dbReference>
<dbReference type="Proteomes" id="UP000663552">
    <property type="component" value="Chromosome"/>
</dbReference>
<dbReference type="Gene3D" id="3.20.20.370">
    <property type="entry name" value="Glycoside hydrolase/deacetylase"/>
    <property type="match status" value="1"/>
</dbReference>
<dbReference type="EMBL" id="CP032148">
    <property type="protein sequence ID" value="QSD61947.1"/>
    <property type="molecule type" value="Genomic_DNA"/>
</dbReference>